<keyword evidence="3" id="KW-0238">DNA-binding</keyword>
<evidence type="ECO:0000256" key="5">
    <source>
        <dbReference type="SAM" id="MobiDB-lite"/>
    </source>
</evidence>
<reference evidence="7 8" key="1">
    <citation type="submission" date="2017-03" db="EMBL/GenBank/DDBJ databases">
        <authorList>
            <person name="Safronova V.I."/>
            <person name="Sazanova A.L."/>
            <person name="Chirak E.R."/>
        </authorList>
    </citation>
    <scope>NUCLEOTIDE SEQUENCE [LARGE SCALE GENOMIC DNA]</scope>
    <source>
        <strain evidence="7 8">Tri-43</strain>
    </source>
</reference>
<proteinExistence type="inferred from homology"/>
<feature type="domain" description="HTH lysR-type" evidence="6">
    <location>
        <begin position="2"/>
        <end position="59"/>
    </location>
</feature>
<evidence type="ECO:0000256" key="4">
    <source>
        <dbReference type="ARBA" id="ARBA00023163"/>
    </source>
</evidence>
<dbReference type="Gene3D" id="3.40.190.10">
    <property type="entry name" value="Periplasmic binding protein-like II"/>
    <property type="match status" value="2"/>
</dbReference>
<dbReference type="CDD" id="cd05466">
    <property type="entry name" value="PBP2_LTTR_substrate"/>
    <property type="match status" value="1"/>
</dbReference>
<organism evidence="7 8">
    <name type="scientific">Rhizobium leguminosarum</name>
    <dbReference type="NCBI Taxonomy" id="384"/>
    <lineage>
        <taxon>Bacteria</taxon>
        <taxon>Pseudomonadati</taxon>
        <taxon>Pseudomonadota</taxon>
        <taxon>Alphaproteobacteria</taxon>
        <taxon>Hyphomicrobiales</taxon>
        <taxon>Rhizobiaceae</taxon>
        <taxon>Rhizobium/Agrobacterium group</taxon>
        <taxon>Rhizobium</taxon>
    </lineage>
</organism>
<dbReference type="PROSITE" id="PS50931">
    <property type="entry name" value="HTH_LYSR"/>
    <property type="match status" value="1"/>
</dbReference>
<keyword evidence="4" id="KW-0804">Transcription</keyword>
<dbReference type="EMBL" id="MZMU01000002">
    <property type="protein sequence ID" value="RXT29810.1"/>
    <property type="molecule type" value="Genomic_DNA"/>
</dbReference>
<dbReference type="InterPro" id="IPR000847">
    <property type="entry name" value="LysR_HTH_N"/>
</dbReference>
<feature type="region of interest" description="Disordered" evidence="5">
    <location>
        <begin position="309"/>
        <end position="329"/>
    </location>
</feature>
<name>A0A4V1P352_RHILE</name>
<gene>
    <name evidence="7" type="ORF">B5P46_01680</name>
</gene>
<dbReference type="AlphaFoldDB" id="A0A4V1P352"/>
<protein>
    <recommendedName>
        <fullName evidence="6">HTH lysR-type domain-containing protein</fullName>
    </recommendedName>
</protein>
<dbReference type="Proteomes" id="UP000290767">
    <property type="component" value="Unassembled WGS sequence"/>
</dbReference>
<dbReference type="SUPFAM" id="SSF53850">
    <property type="entry name" value="Periplasmic binding protein-like II"/>
    <property type="match status" value="1"/>
</dbReference>
<comment type="caution">
    <text evidence="7">The sequence shown here is derived from an EMBL/GenBank/DDBJ whole genome shotgun (WGS) entry which is preliminary data.</text>
</comment>
<evidence type="ECO:0000256" key="2">
    <source>
        <dbReference type="ARBA" id="ARBA00023015"/>
    </source>
</evidence>
<evidence type="ECO:0000259" key="6">
    <source>
        <dbReference type="PROSITE" id="PS50931"/>
    </source>
</evidence>
<dbReference type="GO" id="GO:0003700">
    <property type="term" value="F:DNA-binding transcription factor activity"/>
    <property type="evidence" value="ECO:0007669"/>
    <property type="project" value="InterPro"/>
</dbReference>
<comment type="similarity">
    <text evidence="1">Belongs to the LysR transcriptional regulatory family.</text>
</comment>
<dbReference type="PANTHER" id="PTHR30126:SF2">
    <property type="entry name" value="HTH-TYPE TRANSCRIPTIONAL REGULATOR YJIE"/>
    <property type="match status" value="1"/>
</dbReference>
<dbReference type="InterPro" id="IPR005119">
    <property type="entry name" value="LysR_subst-bd"/>
</dbReference>
<dbReference type="Pfam" id="PF03466">
    <property type="entry name" value="LysR_substrate"/>
    <property type="match status" value="1"/>
</dbReference>
<sequence>MLDIRWLEDLAAIAEYRNLTKAAEKRNVTQSGLSRRLQSLERWAGALLIDRSKNPIYLTKAGEELLAISGDVVGRLNGTRKAIRDEADKRLTAVRFAAPHVLSVTFFPKWLPVIQRQVGSLPLNVRSDSLGFCCDALENGDVDFVVCFIDARSDLNNTDDSLPLSRCDSILVGRDRLVPLSVPDRVGEPRHRLTSGSETEVPYLGYETVCTLGRAVDGVIGRDGSLSRLRLIFENAHADGLRSMTLLGMGVAWLPLSMTHNDILNSKLVRAGPEPLDVNLEVRVFRANRDLAKRSEAVWREMSARSLTAGNRVSGPSDKTKAGGHAVGF</sequence>
<evidence type="ECO:0000256" key="1">
    <source>
        <dbReference type="ARBA" id="ARBA00009437"/>
    </source>
</evidence>
<dbReference type="RefSeq" id="WP_129417178.1">
    <property type="nucleotide sequence ID" value="NZ_MZMU01000002.1"/>
</dbReference>
<evidence type="ECO:0000256" key="3">
    <source>
        <dbReference type="ARBA" id="ARBA00023125"/>
    </source>
</evidence>
<dbReference type="PANTHER" id="PTHR30126">
    <property type="entry name" value="HTH-TYPE TRANSCRIPTIONAL REGULATOR"/>
    <property type="match status" value="1"/>
</dbReference>
<evidence type="ECO:0000313" key="8">
    <source>
        <dbReference type="Proteomes" id="UP000290767"/>
    </source>
</evidence>
<accession>A0A4V1P352</accession>
<dbReference type="GO" id="GO:0000976">
    <property type="term" value="F:transcription cis-regulatory region binding"/>
    <property type="evidence" value="ECO:0007669"/>
    <property type="project" value="TreeGrafter"/>
</dbReference>
<dbReference type="InterPro" id="IPR036388">
    <property type="entry name" value="WH-like_DNA-bd_sf"/>
</dbReference>
<evidence type="ECO:0000313" key="7">
    <source>
        <dbReference type="EMBL" id="RXT29810.1"/>
    </source>
</evidence>
<dbReference type="InterPro" id="IPR036390">
    <property type="entry name" value="WH_DNA-bd_sf"/>
</dbReference>
<dbReference type="SUPFAM" id="SSF46785">
    <property type="entry name" value="Winged helix' DNA-binding domain"/>
    <property type="match status" value="1"/>
</dbReference>
<keyword evidence="2" id="KW-0805">Transcription regulation</keyword>
<dbReference type="Pfam" id="PF00126">
    <property type="entry name" value="HTH_1"/>
    <property type="match status" value="1"/>
</dbReference>
<dbReference type="Gene3D" id="1.10.10.10">
    <property type="entry name" value="Winged helix-like DNA-binding domain superfamily/Winged helix DNA-binding domain"/>
    <property type="match status" value="1"/>
</dbReference>